<comment type="catalytic activity">
    <reaction evidence="6 7">
        <text>dUTP + H2O = dUMP + diphosphate + H(+)</text>
        <dbReference type="Rhea" id="RHEA:10248"/>
        <dbReference type="ChEBI" id="CHEBI:15377"/>
        <dbReference type="ChEBI" id="CHEBI:15378"/>
        <dbReference type="ChEBI" id="CHEBI:33019"/>
        <dbReference type="ChEBI" id="CHEBI:61555"/>
        <dbReference type="ChEBI" id="CHEBI:246422"/>
        <dbReference type="EC" id="3.6.1.23"/>
    </reaction>
</comment>
<organism evidence="9 10">
    <name type="scientific">Tissierella praeacuta DSM 18095</name>
    <dbReference type="NCBI Taxonomy" id="1123404"/>
    <lineage>
        <taxon>Bacteria</taxon>
        <taxon>Bacillati</taxon>
        <taxon>Bacillota</taxon>
        <taxon>Tissierellia</taxon>
        <taxon>Tissierellales</taxon>
        <taxon>Tissierellaceae</taxon>
        <taxon>Tissierella</taxon>
    </lineage>
</organism>
<dbReference type="RefSeq" id="WP_072972288.1">
    <property type="nucleotide sequence ID" value="NZ_FQTY01000001.1"/>
</dbReference>
<dbReference type="Gene3D" id="2.70.40.10">
    <property type="match status" value="1"/>
</dbReference>
<dbReference type="HAMAP" id="MF_00116">
    <property type="entry name" value="dUTPase_bact"/>
    <property type="match status" value="1"/>
</dbReference>
<dbReference type="InterPro" id="IPR036157">
    <property type="entry name" value="dUTPase-like_sf"/>
</dbReference>
<evidence type="ECO:0000313" key="9">
    <source>
        <dbReference type="EMBL" id="SHE31878.1"/>
    </source>
</evidence>
<dbReference type="SUPFAM" id="SSF51283">
    <property type="entry name" value="dUTPase-like"/>
    <property type="match status" value="1"/>
</dbReference>
<dbReference type="InterPro" id="IPR033704">
    <property type="entry name" value="dUTPase_trimeric"/>
</dbReference>
<dbReference type="NCBIfam" id="TIGR00576">
    <property type="entry name" value="dut"/>
    <property type="match status" value="1"/>
</dbReference>
<dbReference type="GO" id="GO:0000287">
    <property type="term" value="F:magnesium ion binding"/>
    <property type="evidence" value="ECO:0007669"/>
    <property type="project" value="UniProtKB-UniRule"/>
</dbReference>
<dbReference type="UniPathway" id="UPA00610">
    <property type="reaction ID" value="UER00666"/>
</dbReference>
<dbReference type="CDD" id="cd07557">
    <property type="entry name" value="trimeric_dUTPase"/>
    <property type="match status" value="1"/>
</dbReference>
<evidence type="ECO:0000256" key="6">
    <source>
        <dbReference type="ARBA" id="ARBA00047686"/>
    </source>
</evidence>
<protein>
    <recommendedName>
        <fullName evidence="7">Deoxyuridine 5'-triphosphate nucleotidohydrolase</fullName>
        <shortName evidence="7">dUTPase</shortName>
        <ecNumber evidence="7">3.6.1.23</ecNumber>
    </recommendedName>
    <alternativeName>
        <fullName evidence="7">dUTP pyrophosphatase</fullName>
    </alternativeName>
</protein>
<dbReference type="Pfam" id="PF00692">
    <property type="entry name" value="dUTPase"/>
    <property type="match status" value="1"/>
</dbReference>
<dbReference type="GO" id="GO:0046081">
    <property type="term" value="P:dUTP catabolic process"/>
    <property type="evidence" value="ECO:0007669"/>
    <property type="project" value="InterPro"/>
</dbReference>
<dbReference type="AlphaFoldDB" id="A0A1M4SIA4"/>
<comment type="caution">
    <text evidence="7">Lacks conserved residue(s) required for the propagation of feature annotation.</text>
</comment>
<evidence type="ECO:0000256" key="3">
    <source>
        <dbReference type="ARBA" id="ARBA00022801"/>
    </source>
</evidence>
<comment type="similarity">
    <text evidence="1 7">Belongs to the dUTPase family.</text>
</comment>
<dbReference type="NCBIfam" id="NF001862">
    <property type="entry name" value="PRK00601.1"/>
    <property type="match status" value="1"/>
</dbReference>
<evidence type="ECO:0000256" key="1">
    <source>
        <dbReference type="ARBA" id="ARBA00006581"/>
    </source>
</evidence>
<dbReference type="PANTHER" id="PTHR11241:SF0">
    <property type="entry name" value="DEOXYURIDINE 5'-TRIPHOSPHATE NUCLEOTIDOHYDROLASE"/>
    <property type="match status" value="1"/>
</dbReference>
<gene>
    <name evidence="7" type="primary">dut</name>
    <name evidence="9" type="ORF">SAMN02745784_00334</name>
</gene>
<dbReference type="EMBL" id="FQTY01000001">
    <property type="protein sequence ID" value="SHE31878.1"/>
    <property type="molecule type" value="Genomic_DNA"/>
</dbReference>
<dbReference type="GO" id="GO:0006226">
    <property type="term" value="P:dUMP biosynthetic process"/>
    <property type="evidence" value="ECO:0007669"/>
    <property type="project" value="UniProtKB-UniRule"/>
</dbReference>
<dbReference type="GeneID" id="90995027"/>
<keyword evidence="5 7" id="KW-0546">Nucleotide metabolism</keyword>
<dbReference type="Proteomes" id="UP000184114">
    <property type="component" value="Unassembled WGS sequence"/>
</dbReference>
<evidence type="ECO:0000313" key="10">
    <source>
        <dbReference type="Proteomes" id="UP000184114"/>
    </source>
</evidence>
<comment type="cofactor">
    <cofactor evidence="7">
        <name>Mg(2+)</name>
        <dbReference type="ChEBI" id="CHEBI:18420"/>
    </cofactor>
</comment>
<dbReference type="InterPro" id="IPR008181">
    <property type="entry name" value="dUTPase"/>
</dbReference>
<evidence type="ECO:0000256" key="2">
    <source>
        <dbReference type="ARBA" id="ARBA00022723"/>
    </source>
</evidence>
<feature type="domain" description="dUTPase-like" evidence="8">
    <location>
        <begin position="10"/>
        <end position="142"/>
    </location>
</feature>
<accession>A0A1M4SIA4</accession>
<name>A0A1M4SIA4_9FIRM</name>
<evidence type="ECO:0000256" key="7">
    <source>
        <dbReference type="HAMAP-Rule" id="MF_00116"/>
    </source>
</evidence>
<evidence type="ECO:0000256" key="4">
    <source>
        <dbReference type="ARBA" id="ARBA00022842"/>
    </source>
</evidence>
<feature type="binding site" evidence="7">
    <location>
        <begin position="80"/>
        <end position="82"/>
    </location>
    <ligand>
        <name>substrate</name>
    </ligand>
</feature>
<keyword evidence="10" id="KW-1185">Reference proteome</keyword>
<dbReference type="PANTHER" id="PTHR11241">
    <property type="entry name" value="DEOXYURIDINE 5'-TRIPHOSPHATE NUCLEOTIDOHYDROLASE"/>
    <property type="match status" value="1"/>
</dbReference>
<comment type="function">
    <text evidence="7">This enzyme is involved in nucleotide metabolism: it produces dUMP, the immediate precursor of thymidine nucleotides and it decreases the intracellular concentration of dUTP so that uracil cannot be incorporated into DNA.</text>
</comment>
<keyword evidence="3 7" id="KW-0378">Hydrolase</keyword>
<feature type="binding site" evidence="7">
    <location>
        <begin position="63"/>
        <end position="65"/>
    </location>
    <ligand>
        <name>substrate</name>
    </ligand>
</feature>
<dbReference type="EC" id="3.6.1.23" evidence="7"/>
<dbReference type="STRING" id="1123404.SAMN02745784_00334"/>
<sequence length="143" mass="15691">MKINVINKSEFELPEYKTKGAAGLDLQANINEPIELKPLDRVLVSTGLFLSIPEGYEAQIRGRSGLALKHGITLANGIGTIDSDYRGEIKVILINLGKESYIINKGDRIAQIVFIKYEKAILIEVDDLDETTRGNGGFGHSGY</sequence>
<proteinExistence type="inferred from homology"/>
<feature type="binding site" evidence="7">
    <location>
        <position position="76"/>
    </location>
    <ligand>
        <name>substrate</name>
    </ligand>
</feature>
<reference evidence="10" key="1">
    <citation type="submission" date="2016-11" db="EMBL/GenBank/DDBJ databases">
        <authorList>
            <person name="Varghese N."/>
            <person name="Submissions S."/>
        </authorList>
    </citation>
    <scope>NUCLEOTIDE SEQUENCE [LARGE SCALE GENOMIC DNA]</scope>
    <source>
        <strain evidence="10">DSM 18095</strain>
    </source>
</reference>
<keyword evidence="4 7" id="KW-0460">Magnesium</keyword>
<dbReference type="FunFam" id="2.70.40.10:FF:000002">
    <property type="entry name" value="dUTP diphosphatase"/>
    <property type="match status" value="1"/>
</dbReference>
<evidence type="ECO:0000256" key="5">
    <source>
        <dbReference type="ARBA" id="ARBA00023080"/>
    </source>
</evidence>
<keyword evidence="2 7" id="KW-0479">Metal-binding</keyword>
<comment type="pathway">
    <text evidence="7">Pyrimidine metabolism; dUMP biosynthesis; dUMP from dCTP (dUTP route): step 2/2.</text>
</comment>
<evidence type="ECO:0000259" key="8">
    <source>
        <dbReference type="Pfam" id="PF00692"/>
    </source>
</evidence>
<dbReference type="GO" id="GO:0004170">
    <property type="term" value="F:dUTP diphosphatase activity"/>
    <property type="evidence" value="ECO:0007669"/>
    <property type="project" value="UniProtKB-UniRule"/>
</dbReference>
<dbReference type="InterPro" id="IPR029054">
    <property type="entry name" value="dUTPase-like"/>
</dbReference>